<reference evidence="2" key="1">
    <citation type="submission" date="2016-10" db="EMBL/GenBank/DDBJ databases">
        <authorList>
            <person name="Varghese N."/>
            <person name="Submissions S."/>
        </authorList>
    </citation>
    <scope>NUCLEOTIDE SEQUENCE [LARGE SCALE GENOMIC DNA]</scope>
    <source>
        <strain evidence="2">OR362-8,ATCC BAA-1266,JCM 13504</strain>
    </source>
</reference>
<evidence type="ECO:0000313" key="2">
    <source>
        <dbReference type="Proteomes" id="UP000199029"/>
    </source>
</evidence>
<proteinExistence type="predicted"/>
<sequence>MSLIPQIESSIQSIFAAIGNGFQMDPAAGYNQIDNWIQSLRGTNEPAMRPIVHELEALRGHIDNNNAAGMAVAFQNLGELTAQSALSIHNFRGEGDKAREISQKLTAAAGNLRLIANAAGATSYSVEAPKH</sequence>
<dbReference type="AlphaFoldDB" id="A0A1I6ATC3"/>
<organism evidence="1 2">
    <name type="scientific">Hymenobacter arizonensis</name>
    <name type="common">Siccationidurans arizonensis</name>
    <dbReference type="NCBI Taxonomy" id="1227077"/>
    <lineage>
        <taxon>Bacteria</taxon>
        <taxon>Pseudomonadati</taxon>
        <taxon>Bacteroidota</taxon>
        <taxon>Cytophagia</taxon>
        <taxon>Cytophagales</taxon>
        <taxon>Hymenobacteraceae</taxon>
        <taxon>Hymenobacter</taxon>
    </lineage>
</organism>
<keyword evidence="2" id="KW-1185">Reference proteome</keyword>
<dbReference type="EMBL" id="FOXS01000006">
    <property type="protein sequence ID" value="SFQ71924.1"/>
    <property type="molecule type" value="Genomic_DNA"/>
</dbReference>
<gene>
    <name evidence="1" type="ORF">SAMN04515668_3875</name>
</gene>
<protein>
    <submittedName>
        <fullName evidence="1">Uncharacterized protein</fullName>
    </submittedName>
</protein>
<dbReference type="Proteomes" id="UP000199029">
    <property type="component" value="Unassembled WGS sequence"/>
</dbReference>
<dbReference type="STRING" id="1227077.SAMN04515668_3875"/>
<dbReference type="OrthoDB" id="882156at2"/>
<evidence type="ECO:0000313" key="1">
    <source>
        <dbReference type="EMBL" id="SFQ71924.1"/>
    </source>
</evidence>
<name>A0A1I6ATC3_HYMAR</name>
<dbReference type="RefSeq" id="WP_092677271.1">
    <property type="nucleotide sequence ID" value="NZ_FOXS01000006.1"/>
</dbReference>
<accession>A0A1I6ATC3</accession>